<protein>
    <submittedName>
        <fullName evidence="1">Uncharacterized protein</fullName>
    </submittedName>
</protein>
<gene>
    <name evidence="1" type="ORF">KC19_3G086100</name>
</gene>
<comment type="caution">
    <text evidence="1">The sequence shown here is derived from an EMBL/GenBank/DDBJ whole genome shotgun (WGS) entry which is preliminary data.</text>
</comment>
<dbReference type="Proteomes" id="UP000822688">
    <property type="component" value="Chromosome 3"/>
</dbReference>
<dbReference type="EMBL" id="CM026423">
    <property type="protein sequence ID" value="KAG0582791.1"/>
    <property type="molecule type" value="Genomic_DNA"/>
</dbReference>
<reference evidence="1" key="1">
    <citation type="submission" date="2020-06" db="EMBL/GenBank/DDBJ databases">
        <title>WGS assembly of Ceratodon purpureus strain R40.</title>
        <authorList>
            <person name="Carey S.B."/>
            <person name="Jenkins J."/>
            <person name="Shu S."/>
            <person name="Lovell J.T."/>
            <person name="Sreedasyam A."/>
            <person name="Maumus F."/>
            <person name="Tiley G.P."/>
            <person name="Fernandez-Pozo N."/>
            <person name="Barry K."/>
            <person name="Chen C."/>
            <person name="Wang M."/>
            <person name="Lipzen A."/>
            <person name="Daum C."/>
            <person name="Saski C.A."/>
            <person name="Payton A.C."/>
            <person name="Mcbreen J.C."/>
            <person name="Conrad R.E."/>
            <person name="Kollar L.M."/>
            <person name="Olsson S."/>
            <person name="Huttunen S."/>
            <person name="Landis J.B."/>
            <person name="Wickett N.J."/>
            <person name="Johnson M.G."/>
            <person name="Rensing S.A."/>
            <person name="Grimwood J."/>
            <person name="Schmutz J."/>
            <person name="Mcdaniel S.F."/>
        </authorList>
    </citation>
    <scope>NUCLEOTIDE SEQUENCE</scope>
    <source>
        <strain evidence="1">R40</strain>
    </source>
</reference>
<proteinExistence type="predicted"/>
<sequence length="52" mass="6109">MTFWSKCRLHSCSLPNGFLTVYEALFFHNEIVLFQEKQVLGSTLWTWVTLVS</sequence>
<dbReference type="AlphaFoldDB" id="A0A8T0IIR2"/>
<accession>A0A8T0IIR2</accession>
<evidence type="ECO:0000313" key="2">
    <source>
        <dbReference type="Proteomes" id="UP000822688"/>
    </source>
</evidence>
<organism evidence="1 2">
    <name type="scientific">Ceratodon purpureus</name>
    <name type="common">Fire moss</name>
    <name type="synonym">Dicranum purpureum</name>
    <dbReference type="NCBI Taxonomy" id="3225"/>
    <lineage>
        <taxon>Eukaryota</taxon>
        <taxon>Viridiplantae</taxon>
        <taxon>Streptophyta</taxon>
        <taxon>Embryophyta</taxon>
        <taxon>Bryophyta</taxon>
        <taxon>Bryophytina</taxon>
        <taxon>Bryopsida</taxon>
        <taxon>Dicranidae</taxon>
        <taxon>Pseudoditrichales</taxon>
        <taxon>Ditrichaceae</taxon>
        <taxon>Ceratodon</taxon>
    </lineage>
</organism>
<keyword evidence="2" id="KW-1185">Reference proteome</keyword>
<evidence type="ECO:0000313" key="1">
    <source>
        <dbReference type="EMBL" id="KAG0582791.1"/>
    </source>
</evidence>
<name>A0A8T0IIR2_CERPU</name>